<dbReference type="AlphaFoldDB" id="A0A345XZN8"/>
<keyword evidence="2" id="KW-1133">Transmembrane helix</keyword>
<protein>
    <submittedName>
        <fullName evidence="3">Uncharacterized protein</fullName>
    </submittedName>
</protein>
<evidence type="ECO:0000313" key="3">
    <source>
        <dbReference type="EMBL" id="AXK37104.1"/>
    </source>
</evidence>
<name>A0A345XZN8_9ACTN</name>
<gene>
    <name evidence="3" type="ORF">DVA86_05490</name>
</gene>
<feature type="compositionally biased region" description="Basic and acidic residues" evidence="1">
    <location>
        <begin position="244"/>
        <end position="263"/>
    </location>
</feature>
<reference evidence="3 4" key="1">
    <citation type="submission" date="2018-07" db="EMBL/GenBank/DDBJ databases">
        <title>Draft genome of the type strain Streptomyces armeniacus ATCC 15676.</title>
        <authorList>
            <person name="Labana P."/>
            <person name="Gosse J.T."/>
            <person name="Boddy C.N."/>
        </authorList>
    </citation>
    <scope>NUCLEOTIDE SEQUENCE [LARGE SCALE GENOMIC DNA]</scope>
    <source>
        <strain evidence="3 4">ATCC 15676</strain>
    </source>
</reference>
<dbReference type="KEGG" id="sarm:DVA86_05490"/>
<organism evidence="3 4">
    <name type="scientific">Streptomyces armeniacus</name>
    <dbReference type="NCBI Taxonomy" id="83291"/>
    <lineage>
        <taxon>Bacteria</taxon>
        <taxon>Bacillati</taxon>
        <taxon>Actinomycetota</taxon>
        <taxon>Actinomycetes</taxon>
        <taxon>Kitasatosporales</taxon>
        <taxon>Streptomycetaceae</taxon>
        <taxon>Streptomyces</taxon>
    </lineage>
</organism>
<evidence type="ECO:0000256" key="1">
    <source>
        <dbReference type="SAM" id="MobiDB-lite"/>
    </source>
</evidence>
<accession>A0A345XZN8</accession>
<sequence length="263" mass="27420">MRPVPADGHARPPLRTIAAVACLVLGTGLLGGVGTGIWFTDDADAKPAAEAEFDTSRQLWHNVPVDSLFPRTLKGDGAGPGGADRTWTRVAVAPDTDCRNAFDALLGKALAPAGCHRLVRATYADETSSSVTTVGIVFTKADEDGMRKLRDRFAADKLGERTDLMPRAYPARGTVAADFADPQRASWTVSVLTDAPAVVYAVSGFADGRTVSEPQPAADATARGQTSAAAQAGLGHDAQSIAARVERGLRAELPGSKDPEKAS</sequence>
<feature type="transmembrane region" description="Helical" evidence="2">
    <location>
        <begin position="16"/>
        <end position="39"/>
    </location>
</feature>
<evidence type="ECO:0000313" key="4">
    <source>
        <dbReference type="Proteomes" id="UP000254425"/>
    </source>
</evidence>
<evidence type="ECO:0000256" key="2">
    <source>
        <dbReference type="SAM" id="Phobius"/>
    </source>
</evidence>
<keyword evidence="4" id="KW-1185">Reference proteome</keyword>
<dbReference type="Proteomes" id="UP000254425">
    <property type="component" value="Chromosome"/>
</dbReference>
<keyword evidence="2" id="KW-0472">Membrane</keyword>
<feature type="region of interest" description="Disordered" evidence="1">
    <location>
        <begin position="210"/>
        <end position="263"/>
    </location>
</feature>
<proteinExistence type="predicted"/>
<keyword evidence="2" id="KW-0812">Transmembrane</keyword>
<dbReference type="EMBL" id="CP031320">
    <property type="protein sequence ID" value="AXK37104.1"/>
    <property type="molecule type" value="Genomic_DNA"/>
</dbReference>